<name>A0A1V6S6G4_9EURO</name>
<sequence>MELAVTPVVLVELTKELVTMIDNTSFTTERNHAIIQTNTITSSEGPSQNVGNEVAQWMEMLPPNVLEQLELHSIKGMSRPHRDTIDGLDVEEFHHKCSEKLLQAVDILTEVIIMHNSLSAHLGSSIPAIHAVDINCASQNQLKDAKKKEHTECSSSMGHQAGENLWDIEKALEDSSNLTPESLEYMAGSNFNIWLESNDFDLESPSSLGSSLGTYDVDEAVS</sequence>
<comment type="caution">
    <text evidence="1">The sequence shown here is derived from an EMBL/GenBank/DDBJ whole genome shotgun (WGS) entry which is preliminary data.</text>
</comment>
<gene>
    <name evidence="1" type="ORF">PENVUL_c006G04133</name>
</gene>
<dbReference type="STRING" id="29845.A0A1V6S6G4"/>
<reference evidence="2" key="1">
    <citation type="journal article" date="2017" name="Nat. Microbiol.">
        <title>Global analysis of biosynthetic gene clusters reveals vast potential of secondary metabolite production in Penicillium species.</title>
        <authorList>
            <person name="Nielsen J.C."/>
            <person name="Grijseels S."/>
            <person name="Prigent S."/>
            <person name="Ji B."/>
            <person name="Dainat J."/>
            <person name="Nielsen K.F."/>
            <person name="Frisvad J.C."/>
            <person name="Workman M."/>
            <person name="Nielsen J."/>
        </authorList>
    </citation>
    <scope>NUCLEOTIDE SEQUENCE [LARGE SCALE GENOMIC DNA]</scope>
    <source>
        <strain evidence="2">IBT 29486</strain>
    </source>
</reference>
<proteinExistence type="predicted"/>
<dbReference type="EMBL" id="MDYP01000006">
    <property type="protein sequence ID" value="OQE09642.1"/>
    <property type="molecule type" value="Genomic_DNA"/>
</dbReference>
<accession>A0A1V6S6G4</accession>
<evidence type="ECO:0000313" key="1">
    <source>
        <dbReference type="EMBL" id="OQE09642.1"/>
    </source>
</evidence>
<dbReference type="Proteomes" id="UP000191518">
    <property type="component" value="Unassembled WGS sequence"/>
</dbReference>
<keyword evidence="2" id="KW-1185">Reference proteome</keyword>
<organism evidence="1 2">
    <name type="scientific">Penicillium vulpinum</name>
    <dbReference type="NCBI Taxonomy" id="29845"/>
    <lineage>
        <taxon>Eukaryota</taxon>
        <taxon>Fungi</taxon>
        <taxon>Dikarya</taxon>
        <taxon>Ascomycota</taxon>
        <taxon>Pezizomycotina</taxon>
        <taxon>Eurotiomycetes</taxon>
        <taxon>Eurotiomycetidae</taxon>
        <taxon>Eurotiales</taxon>
        <taxon>Aspergillaceae</taxon>
        <taxon>Penicillium</taxon>
    </lineage>
</organism>
<evidence type="ECO:0000313" key="2">
    <source>
        <dbReference type="Proteomes" id="UP000191518"/>
    </source>
</evidence>
<protein>
    <submittedName>
        <fullName evidence="1">Uncharacterized protein</fullName>
    </submittedName>
</protein>
<dbReference type="AlphaFoldDB" id="A0A1V6S6G4"/>